<dbReference type="EMBL" id="BOOW01000056">
    <property type="protein sequence ID" value="GII97258.1"/>
    <property type="molecule type" value="Genomic_DNA"/>
</dbReference>
<dbReference type="Gene3D" id="1.10.10.10">
    <property type="entry name" value="Winged helix-like DNA-binding domain superfamily/Winged helix DNA-binding domain"/>
    <property type="match status" value="1"/>
</dbReference>
<evidence type="ECO:0000256" key="4">
    <source>
        <dbReference type="SAM" id="MobiDB-lite"/>
    </source>
</evidence>
<keyword evidence="7" id="KW-1185">Reference proteome</keyword>
<dbReference type="Proteomes" id="UP000606172">
    <property type="component" value="Unassembled WGS sequence"/>
</dbReference>
<dbReference type="GO" id="GO:0003677">
    <property type="term" value="F:DNA binding"/>
    <property type="evidence" value="ECO:0007669"/>
    <property type="project" value="UniProtKB-KW"/>
</dbReference>
<dbReference type="Pfam" id="PF01638">
    <property type="entry name" value="HxlR"/>
    <property type="match status" value="1"/>
</dbReference>
<feature type="domain" description="HTH hxlR-type" evidence="5">
    <location>
        <begin position="22"/>
        <end position="124"/>
    </location>
</feature>
<dbReference type="InterPro" id="IPR002577">
    <property type="entry name" value="HTH_HxlR"/>
</dbReference>
<feature type="compositionally biased region" description="Basic and acidic residues" evidence="4">
    <location>
        <begin position="137"/>
        <end position="168"/>
    </location>
</feature>
<feature type="region of interest" description="Disordered" evidence="4">
    <location>
        <begin position="126"/>
        <end position="168"/>
    </location>
</feature>
<gene>
    <name evidence="6" type="ORF">Ssi02_74890</name>
</gene>
<protein>
    <submittedName>
        <fullName evidence="6">Transcriptional regulator</fullName>
    </submittedName>
</protein>
<evidence type="ECO:0000256" key="2">
    <source>
        <dbReference type="ARBA" id="ARBA00023125"/>
    </source>
</evidence>
<dbReference type="SUPFAM" id="SSF46785">
    <property type="entry name" value="Winged helix' DNA-binding domain"/>
    <property type="match status" value="1"/>
</dbReference>
<comment type="caution">
    <text evidence="6">The sequence shown here is derived from an EMBL/GenBank/DDBJ whole genome shotgun (WGS) entry which is preliminary data.</text>
</comment>
<dbReference type="PANTHER" id="PTHR33204">
    <property type="entry name" value="TRANSCRIPTIONAL REGULATOR, MARR FAMILY"/>
    <property type="match status" value="1"/>
</dbReference>
<dbReference type="RefSeq" id="WP_275410799.1">
    <property type="nucleotide sequence ID" value="NZ_BOOW01000056.1"/>
</dbReference>
<dbReference type="InterPro" id="IPR036390">
    <property type="entry name" value="WH_DNA-bd_sf"/>
</dbReference>
<evidence type="ECO:0000313" key="7">
    <source>
        <dbReference type="Proteomes" id="UP000606172"/>
    </source>
</evidence>
<dbReference type="PANTHER" id="PTHR33204:SF29">
    <property type="entry name" value="TRANSCRIPTIONAL REGULATOR"/>
    <property type="match status" value="1"/>
</dbReference>
<accession>A0A919RP36</accession>
<organism evidence="6 7">
    <name type="scientific">Sinosporangium siamense</name>
    <dbReference type="NCBI Taxonomy" id="1367973"/>
    <lineage>
        <taxon>Bacteria</taxon>
        <taxon>Bacillati</taxon>
        <taxon>Actinomycetota</taxon>
        <taxon>Actinomycetes</taxon>
        <taxon>Streptosporangiales</taxon>
        <taxon>Streptosporangiaceae</taxon>
        <taxon>Sinosporangium</taxon>
    </lineage>
</organism>
<keyword evidence="2" id="KW-0238">DNA-binding</keyword>
<name>A0A919RP36_9ACTN</name>
<sequence length="168" mass="18151">MYSGFSQALGAIGGALWGASLVALRGVEIAMEVLGGRWKLAVLEKLLESGTLRFGELKRVLPGVTQRMLTRQLRELETDGLVERTVYRQVPPKVEYSLTEAGESLRDIAARLGSWGRWYLDTHGTPSGKAAESGLVGRDEKSFGEGVDGVEHDAGEVNGADREHIGAQ</sequence>
<keyword evidence="1" id="KW-0805">Transcription regulation</keyword>
<reference evidence="6" key="1">
    <citation type="submission" date="2021-01" db="EMBL/GenBank/DDBJ databases">
        <title>Whole genome shotgun sequence of Sinosporangium siamense NBRC 109515.</title>
        <authorList>
            <person name="Komaki H."/>
            <person name="Tamura T."/>
        </authorList>
    </citation>
    <scope>NUCLEOTIDE SEQUENCE</scope>
    <source>
        <strain evidence="6">NBRC 109515</strain>
    </source>
</reference>
<evidence type="ECO:0000313" key="6">
    <source>
        <dbReference type="EMBL" id="GII97258.1"/>
    </source>
</evidence>
<dbReference type="InterPro" id="IPR011991">
    <property type="entry name" value="ArsR-like_HTH"/>
</dbReference>
<dbReference type="InterPro" id="IPR036388">
    <property type="entry name" value="WH-like_DNA-bd_sf"/>
</dbReference>
<dbReference type="AlphaFoldDB" id="A0A919RP36"/>
<dbReference type="CDD" id="cd00090">
    <property type="entry name" value="HTH_ARSR"/>
    <property type="match status" value="1"/>
</dbReference>
<proteinExistence type="predicted"/>
<evidence type="ECO:0000256" key="3">
    <source>
        <dbReference type="ARBA" id="ARBA00023163"/>
    </source>
</evidence>
<evidence type="ECO:0000256" key="1">
    <source>
        <dbReference type="ARBA" id="ARBA00023015"/>
    </source>
</evidence>
<dbReference type="PROSITE" id="PS51118">
    <property type="entry name" value="HTH_HXLR"/>
    <property type="match status" value="1"/>
</dbReference>
<keyword evidence="3" id="KW-0804">Transcription</keyword>
<evidence type="ECO:0000259" key="5">
    <source>
        <dbReference type="PROSITE" id="PS51118"/>
    </source>
</evidence>